<protein>
    <submittedName>
        <fullName evidence="1 3">Uncharacterized protein</fullName>
    </submittedName>
</protein>
<evidence type="ECO:0000313" key="2">
    <source>
        <dbReference type="Proteomes" id="UP000267606"/>
    </source>
</evidence>
<reference evidence="3" key="1">
    <citation type="submission" date="2016-06" db="UniProtKB">
        <authorList>
            <consortium name="WormBaseParasite"/>
        </authorList>
    </citation>
    <scope>IDENTIFICATION</scope>
</reference>
<dbReference type="WBParaSite" id="OFLC_0000462501-mRNA-1">
    <property type="protein sequence ID" value="OFLC_0000462501-mRNA-1"/>
    <property type="gene ID" value="OFLC_0000462501"/>
</dbReference>
<dbReference type="EMBL" id="UZAJ01003605">
    <property type="protein sequence ID" value="VDO40544.1"/>
    <property type="molecule type" value="Genomic_DNA"/>
</dbReference>
<sequence>MVSNSSDGRNGSPATSRNRIPWHRGLLKSCCYWNAVLAIGELQNVQIGSGRGRRHPTVHLLLCMRKCVHLFVVPSVVNCTAK</sequence>
<proteinExistence type="predicted"/>
<reference evidence="1 2" key="2">
    <citation type="submission" date="2018-11" db="EMBL/GenBank/DDBJ databases">
        <authorList>
            <consortium name="Pathogen Informatics"/>
        </authorList>
    </citation>
    <scope>NUCLEOTIDE SEQUENCE [LARGE SCALE GENOMIC DNA]</scope>
</reference>
<dbReference type="AlphaFoldDB" id="A0A183HAW4"/>
<organism evidence="3">
    <name type="scientific">Onchocerca flexuosa</name>
    <dbReference type="NCBI Taxonomy" id="387005"/>
    <lineage>
        <taxon>Eukaryota</taxon>
        <taxon>Metazoa</taxon>
        <taxon>Ecdysozoa</taxon>
        <taxon>Nematoda</taxon>
        <taxon>Chromadorea</taxon>
        <taxon>Rhabditida</taxon>
        <taxon>Spirurina</taxon>
        <taxon>Spiruromorpha</taxon>
        <taxon>Filarioidea</taxon>
        <taxon>Onchocercidae</taxon>
        <taxon>Onchocerca</taxon>
    </lineage>
</organism>
<name>A0A183HAW4_9BILA</name>
<keyword evidence="2" id="KW-1185">Reference proteome</keyword>
<accession>A0A183HAW4</accession>
<evidence type="ECO:0000313" key="1">
    <source>
        <dbReference type="EMBL" id="VDO40544.1"/>
    </source>
</evidence>
<evidence type="ECO:0000313" key="3">
    <source>
        <dbReference type="WBParaSite" id="OFLC_0000462501-mRNA-1"/>
    </source>
</evidence>
<dbReference type="Proteomes" id="UP000267606">
    <property type="component" value="Unassembled WGS sequence"/>
</dbReference>
<gene>
    <name evidence="1" type="ORF">OFLC_LOCUS4624</name>
</gene>